<dbReference type="InterPro" id="IPR014408">
    <property type="entry name" value="dGMP_Pdiesterase_EAL/HD-GYP"/>
</dbReference>
<dbReference type="PANTHER" id="PTHR33525">
    <property type="match status" value="1"/>
</dbReference>
<dbReference type="InterPro" id="IPR001633">
    <property type="entry name" value="EAL_dom"/>
</dbReference>
<accession>A0A432VVR3</accession>
<protein>
    <submittedName>
        <fullName evidence="2">Intracellular signaling protein</fullName>
    </submittedName>
</protein>
<keyword evidence="3" id="KW-1185">Reference proteome</keyword>
<dbReference type="RefSeq" id="WP_126791836.1">
    <property type="nucleotide sequence ID" value="NZ_PIPI01000002.1"/>
</dbReference>
<dbReference type="PANTHER" id="PTHR33525:SF4">
    <property type="entry name" value="CYCLIC DI-GMP PHOSPHODIESTERASE CDGJ"/>
    <property type="match status" value="1"/>
</dbReference>
<dbReference type="InterPro" id="IPR013976">
    <property type="entry name" value="HDOD"/>
</dbReference>
<dbReference type="PIRSF" id="PIRSF003180">
    <property type="entry name" value="DiGMPpdiest_YuxH"/>
    <property type="match status" value="1"/>
</dbReference>
<evidence type="ECO:0000313" key="3">
    <source>
        <dbReference type="Proteomes" id="UP000288212"/>
    </source>
</evidence>
<dbReference type="SMART" id="SM00052">
    <property type="entry name" value="EAL"/>
    <property type="match status" value="1"/>
</dbReference>
<dbReference type="EMBL" id="PIPI01000002">
    <property type="protein sequence ID" value="RUO20687.1"/>
    <property type="molecule type" value="Genomic_DNA"/>
</dbReference>
<dbReference type="InterPro" id="IPR035919">
    <property type="entry name" value="EAL_sf"/>
</dbReference>
<sequence length="403" mass="46057">MERQKLFAAQPIYTRENQIFAYELLYRHDSGLSALDIGEEVATSELIYNLCTGIAEHVEHFQHPVCINVTADFLLSKAFLPIDPQFVIIELVERIIPDQAFIEAVQAWVDKGFRFALDDFDFQPEWLPLLKLASIVKVDIEKVTLAEVSRQFRQLQLPNLLWLAERVEDQFEYQSYKNLGFHLFQGYFLAKPQMIRGHKVPRGAIEFANIIDHLFRPEPDIEALTAALKSDAALVTKLLRIANSPYYGSAKKIESVKEIILLIGIEPLRKWVLLISCLEASDSAHARFILERAFICSDLAHAHLDKANANRAFLTGLLSGCDLLLGVNKEVFIPELQVAPEIKSAVLEYQGELGSLLRQIEDFEFKTLMKKPHEFNLSYTKSYQNSTQQVQALMRLIKPRNLE</sequence>
<dbReference type="Gene3D" id="3.20.20.450">
    <property type="entry name" value="EAL domain"/>
    <property type="match status" value="1"/>
</dbReference>
<dbReference type="OrthoDB" id="9804751at2"/>
<feature type="domain" description="HDOD" evidence="1">
    <location>
        <begin position="200"/>
        <end position="385"/>
    </location>
</feature>
<dbReference type="PROSITE" id="PS51833">
    <property type="entry name" value="HDOD"/>
    <property type="match status" value="1"/>
</dbReference>
<proteinExistence type="predicted"/>
<dbReference type="Pfam" id="PF08668">
    <property type="entry name" value="HDOD"/>
    <property type="match status" value="1"/>
</dbReference>
<gene>
    <name evidence="2" type="ORF">CWE06_05105</name>
</gene>
<dbReference type="SUPFAM" id="SSF141868">
    <property type="entry name" value="EAL domain-like"/>
    <property type="match status" value="1"/>
</dbReference>
<name>A0A432VVR3_9GAMM</name>
<dbReference type="InterPro" id="IPR052340">
    <property type="entry name" value="RNase_Y/CdgJ"/>
</dbReference>
<evidence type="ECO:0000259" key="1">
    <source>
        <dbReference type="PROSITE" id="PS51833"/>
    </source>
</evidence>
<organism evidence="2 3">
    <name type="scientific">Aliidiomarina haloalkalitolerans</name>
    <dbReference type="NCBI Taxonomy" id="859059"/>
    <lineage>
        <taxon>Bacteria</taxon>
        <taxon>Pseudomonadati</taxon>
        <taxon>Pseudomonadota</taxon>
        <taxon>Gammaproteobacteria</taxon>
        <taxon>Alteromonadales</taxon>
        <taxon>Idiomarinaceae</taxon>
        <taxon>Aliidiomarina</taxon>
    </lineage>
</organism>
<comment type="caution">
    <text evidence="2">The sequence shown here is derived from an EMBL/GenBank/DDBJ whole genome shotgun (WGS) entry which is preliminary data.</text>
</comment>
<dbReference type="Gene3D" id="1.10.3210.10">
    <property type="entry name" value="Hypothetical protein af1432"/>
    <property type="match status" value="1"/>
</dbReference>
<reference evidence="2 3" key="1">
    <citation type="journal article" date="2011" name="Front. Microbiol.">
        <title>Genomic signatures of strain selection and enhancement in Bacillus atrophaeus var. globigii, a historical biowarfare simulant.</title>
        <authorList>
            <person name="Gibbons H.S."/>
            <person name="Broomall S.M."/>
            <person name="McNew L.A."/>
            <person name="Daligault H."/>
            <person name="Chapman C."/>
            <person name="Bruce D."/>
            <person name="Karavis M."/>
            <person name="Krepps M."/>
            <person name="McGregor P.A."/>
            <person name="Hong C."/>
            <person name="Park K.H."/>
            <person name="Akmal A."/>
            <person name="Feldman A."/>
            <person name="Lin J.S."/>
            <person name="Chang W.E."/>
            <person name="Higgs B.W."/>
            <person name="Demirev P."/>
            <person name="Lindquist J."/>
            <person name="Liem A."/>
            <person name="Fochler E."/>
            <person name="Read T.D."/>
            <person name="Tapia R."/>
            <person name="Johnson S."/>
            <person name="Bishop-Lilly K.A."/>
            <person name="Detter C."/>
            <person name="Han C."/>
            <person name="Sozhamannan S."/>
            <person name="Rosenzweig C.N."/>
            <person name="Skowronski E.W."/>
        </authorList>
    </citation>
    <scope>NUCLEOTIDE SEQUENCE [LARGE SCALE GENOMIC DNA]</scope>
    <source>
        <strain evidence="2 3">AK5</strain>
    </source>
</reference>
<dbReference type="Proteomes" id="UP000288212">
    <property type="component" value="Unassembled WGS sequence"/>
</dbReference>
<dbReference type="Pfam" id="PF00563">
    <property type="entry name" value="EAL"/>
    <property type="match status" value="1"/>
</dbReference>
<dbReference type="AlphaFoldDB" id="A0A432VVR3"/>
<evidence type="ECO:0000313" key="2">
    <source>
        <dbReference type="EMBL" id="RUO20687.1"/>
    </source>
</evidence>
<dbReference type="SUPFAM" id="SSF109604">
    <property type="entry name" value="HD-domain/PDEase-like"/>
    <property type="match status" value="1"/>
</dbReference>